<dbReference type="Proteomes" id="UP000605568">
    <property type="component" value="Unassembled WGS sequence"/>
</dbReference>
<name>A0ABQ3MUH9_9PSEU</name>
<dbReference type="EMBL" id="BNAR01000022">
    <property type="protein sequence ID" value="GHH59768.1"/>
    <property type="molecule type" value="Genomic_DNA"/>
</dbReference>
<comment type="caution">
    <text evidence="1">The sequence shown here is derived from an EMBL/GenBank/DDBJ whole genome shotgun (WGS) entry which is preliminary data.</text>
</comment>
<keyword evidence="2" id="KW-1185">Reference proteome</keyword>
<accession>A0ABQ3MUH9</accession>
<organism evidence="1 2">
    <name type="scientific">Lentzea cavernae</name>
    <dbReference type="NCBI Taxonomy" id="2020703"/>
    <lineage>
        <taxon>Bacteria</taxon>
        <taxon>Bacillati</taxon>
        <taxon>Actinomycetota</taxon>
        <taxon>Actinomycetes</taxon>
        <taxon>Pseudonocardiales</taxon>
        <taxon>Pseudonocardiaceae</taxon>
        <taxon>Lentzea</taxon>
    </lineage>
</organism>
<reference evidence="2" key="1">
    <citation type="journal article" date="2019" name="Int. J. Syst. Evol. Microbiol.">
        <title>The Global Catalogue of Microorganisms (GCM) 10K type strain sequencing project: providing services to taxonomists for standard genome sequencing and annotation.</title>
        <authorList>
            <consortium name="The Broad Institute Genomics Platform"/>
            <consortium name="The Broad Institute Genome Sequencing Center for Infectious Disease"/>
            <person name="Wu L."/>
            <person name="Ma J."/>
        </authorList>
    </citation>
    <scope>NUCLEOTIDE SEQUENCE [LARGE SCALE GENOMIC DNA]</scope>
    <source>
        <strain evidence="2">CGMCC 4.7367</strain>
    </source>
</reference>
<gene>
    <name evidence="1" type="ORF">GCM10017774_83110</name>
</gene>
<evidence type="ECO:0000313" key="1">
    <source>
        <dbReference type="EMBL" id="GHH59768.1"/>
    </source>
</evidence>
<sequence length="225" mass="24309">MTTVTTRRAKTTKVENVATELVRAIDVVWQGIRRRHADVPDVMITVGSGTLGAKPGQARLGHFAAARWQRDGESLPELFVSGEGLQRGASDVLGTLLHEAAHGLAHVRDIKDTSRQGRYHNKKFKELGIELGLELAEDASIGWSLTSVPAATVTEYAKELDALIAALVIYRHAEIRPASRSKSTNLAVAQCACPRKIRVAKSTLAEGPITCGKCGADFEAEDEDE</sequence>
<evidence type="ECO:0000313" key="2">
    <source>
        <dbReference type="Proteomes" id="UP000605568"/>
    </source>
</evidence>
<protein>
    <recommendedName>
        <fullName evidence="3">SprT-like family protein</fullName>
    </recommendedName>
</protein>
<evidence type="ECO:0008006" key="3">
    <source>
        <dbReference type="Google" id="ProtNLM"/>
    </source>
</evidence>
<proteinExistence type="predicted"/>